<dbReference type="InterPro" id="IPR001715">
    <property type="entry name" value="CH_dom"/>
</dbReference>
<feature type="repeat" description="Filamin" evidence="3">
    <location>
        <begin position="671"/>
        <end position="776"/>
    </location>
</feature>
<feature type="repeat" description="Filamin" evidence="3">
    <location>
        <begin position="1211"/>
        <end position="1316"/>
    </location>
</feature>
<feature type="repeat" description="Filamin" evidence="3">
    <location>
        <begin position="1521"/>
        <end position="1641"/>
    </location>
</feature>
<feature type="repeat" description="Filamin" evidence="3">
    <location>
        <begin position="1113"/>
        <end position="1206"/>
    </location>
</feature>
<evidence type="ECO:0000313" key="6">
    <source>
        <dbReference type="EMBL" id="KAF5399119.1"/>
    </source>
</evidence>
<accession>A0A8J4THC7</accession>
<dbReference type="Gene3D" id="2.60.40.10">
    <property type="entry name" value="Immunoglobulins"/>
    <property type="match status" value="11"/>
</dbReference>
<feature type="repeat" description="Filamin" evidence="3">
    <location>
        <begin position="469"/>
        <end position="554"/>
    </location>
</feature>
<dbReference type="SMART" id="SM00557">
    <property type="entry name" value="IG_FLMN"/>
    <property type="match status" value="12"/>
</dbReference>
<dbReference type="GO" id="GO:0051015">
    <property type="term" value="F:actin filament binding"/>
    <property type="evidence" value="ECO:0007669"/>
    <property type="project" value="InterPro"/>
</dbReference>
<comment type="similarity">
    <text evidence="1">Belongs to the filamin family.</text>
</comment>
<dbReference type="FunFam" id="2.60.40.10:FF:000140">
    <property type="entry name" value="FiLamiN (Actin binding protein) homolog"/>
    <property type="match status" value="1"/>
</dbReference>
<dbReference type="InterPro" id="IPR014756">
    <property type="entry name" value="Ig_E-set"/>
</dbReference>
<feature type="domain" description="Calponin-homology (CH)" evidence="5">
    <location>
        <begin position="55"/>
        <end position="158"/>
    </location>
</feature>
<feature type="repeat" description="Filamin" evidence="3">
    <location>
        <begin position="1413"/>
        <end position="1520"/>
    </location>
</feature>
<dbReference type="EMBL" id="LUCH01004333">
    <property type="protein sequence ID" value="KAF5399119.1"/>
    <property type="molecule type" value="Genomic_DNA"/>
</dbReference>
<keyword evidence="2" id="KW-0677">Repeat</keyword>
<dbReference type="FunFam" id="2.60.40.10:FF:000001">
    <property type="entry name" value="Filamin-C isoform b"/>
    <property type="match status" value="1"/>
</dbReference>
<evidence type="ECO:0000256" key="2">
    <source>
        <dbReference type="ARBA" id="ARBA00022737"/>
    </source>
</evidence>
<dbReference type="SMART" id="SM00033">
    <property type="entry name" value="CH"/>
    <property type="match status" value="1"/>
</dbReference>
<dbReference type="Pfam" id="PF00307">
    <property type="entry name" value="CH"/>
    <property type="match status" value="1"/>
</dbReference>
<reference evidence="6" key="1">
    <citation type="submission" date="2019-05" db="EMBL/GenBank/DDBJ databases">
        <title>Annotation for the trematode Paragonimus heterotremus.</title>
        <authorList>
            <person name="Choi Y.-J."/>
        </authorList>
    </citation>
    <scope>NUCLEOTIDE SEQUENCE</scope>
    <source>
        <strain evidence="6">LC</strain>
    </source>
</reference>
<protein>
    <recommendedName>
        <fullName evidence="5">Calponin-homology (CH) domain-containing protein</fullName>
    </recommendedName>
</protein>
<dbReference type="Proteomes" id="UP000748531">
    <property type="component" value="Unassembled WGS sequence"/>
</dbReference>
<feature type="compositionally biased region" description="Polar residues" evidence="4">
    <location>
        <begin position="35"/>
        <end position="47"/>
    </location>
</feature>
<feature type="repeat" description="Filamin" evidence="3">
    <location>
        <begin position="366"/>
        <end position="463"/>
    </location>
</feature>
<evidence type="ECO:0000256" key="1">
    <source>
        <dbReference type="ARBA" id="ARBA00009238"/>
    </source>
</evidence>
<feature type="compositionally biased region" description="Polar residues" evidence="4">
    <location>
        <begin position="972"/>
        <end position="991"/>
    </location>
</feature>
<keyword evidence="7" id="KW-1185">Reference proteome</keyword>
<dbReference type="OrthoDB" id="5334309at2759"/>
<dbReference type="SUPFAM" id="SSF81296">
    <property type="entry name" value="E set domains"/>
    <property type="match status" value="13"/>
</dbReference>
<dbReference type="InterPro" id="IPR017868">
    <property type="entry name" value="Filamin/ABP280_repeat-like"/>
</dbReference>
<evidence type="ECO:0000256" key="3">
    <source>
        <dbReference type="PROSITE-ProRule" id="PRU00087"/>
    </source>
</evidence>
<feature type="repeat" description="Filamin" evidence="3">
    <location>
        <begin position="165"/>
        <end position="263"/>
    </location>
</feature>
<dbReference type="InterPro" id="IPR001298">
    <property type="entry name" value="Filamin/ABP280_rpt"/>
</dbReference>
<feature type="region of interest" description="Disordered" evidence="4">
    <location>
        <begin position="35"/>
        <end position="59"/>
    </location>
</feature>
<feature type="repeat" description="Filamin" evidence="3">
    <location>
        <begin position="265"/>
        <end position="365"/>
    </location>
</feature>
<proteinExistence type="inferred from homology"/>
<feature type="non-terminal residue" evidence="6">
    <location>
        <position position="1654"/>
    </location>
</feature>
<dbReference type="InterPro" id="IPR036872">
    <property type="entry name" value="CH_dom_sf"/>
</dbReference>
<organism evidence="6 7">
    <name type="scientific">Paragonimus heterotremus</name>
    <dbReference type="NCBI Taxonomy" id="100268"/>
    <lineage>
        <taxon>Eukaryota</taxon>
        <taxon>Metazoa</taxon>
        <taxon>Spiralia</taxon>
        <taxon>Lophotrochozoa</taxon>
        <taxon>Platyhelminthes</taxon>
        <taxon>Trematoda</taxon>
        <taxon>Digenea</taxon>
        <taxon>Plagiorchiida</taxon>
        <taxon>Troglotremata</taxon>
        <taxon>Troglotrematidae</taxon>
        <taxon>Paragonimus</taxon>
    </lineage>
</organism>
<dbReference type="SUPFAM" id="SSF47576">
    <property type="entry name" value="Calponin-homology domain, CH-domain"/>
    <property type="match status" value="1"/>
</dbReference>
<comment type="caution">
    <text evidence="6">The sequence shown here is derived from an EMBL/GenBank/DDBJ whole genome shotgun (WGS) entry which is preliminary data.</text>
</comment>
<dbReference type="Pfam" id="PF00630">
    <property type="entry name" value="Filamin"/>
    <property type="match status" value="11"/>
</dbReference>
<dbReference type="PROSITE" id="PS50194">
    <property type="entry name" value="FILAMIN_REPEAT"/>
    <property type="match status" value="12"/>
</dbReference>
<dbReference type="InterPro" id="IPR044801">
    <property type="entry name" value="Filamin"/>
</dbReference>
<name>A0A8J4THC7_9TREM</name>
<evidence type="ECO:0000259" key="5">
    <source>
        <dbReference type="PROSITE" id="PS50021"/>
    </source>
</evidence>
<dbReference type="Gene3D" id="1.10.418.10">
    <property type="entry name" value="Calponin-like domain"/>
    <property type="match status" value="1"/>
</dbReference>
<dbReference type="GO" id="GO:0030036">
    <property type="term" value="P:actin cytoskeleton organization"/>
    <property type="evidence" value="ECO:0007669"/>
    <property type="project" value="InterPro"/>
</dbReference>
<sequence>PVNITKQKITQHVCLPTYAILPTVRAQYAKVKRISSTSTDEGCTPNNEDADGQGPGPKQRLLSWIRQKMPNPNVKNFTTDWNSGIAIGALVDACAPGLCPDWPDWDHRQPLRNATEAITMAEEWLTVPQLIRPEEMISPNVDEKAMMTYISQFPSAKLKEGAPLRPKTNPARVRAYGSGLESTGNRLGQPCRFTVETFSAGRGHLEVIVLNPKGAREPCEVVGHNDKLLSYSCVYEPRMQGEHRVIIKFAGQEIPDSPYRVGVEGPVGDPTKVSVGGPGIDGTAGNCVGRRTYFNVYTQNAGEGTVECTIVDPEGRRDSIRPRITQPDGDGVYLVEYTPKECGAHQVLVNFAGQKLPESPYFVQVGPPFHPELAYVTGRGVQARGVRAQDRVSFQVHTERCGEQAQVQVSMVRSDGEVERVSVEQVSGHLWNCTYVPQRPGKYSLRVLYGGGDVQNSPFDVFVGPHIKSSIKAYGSGLFAGVVNNPNIFTVACQDQSSKIGFSIEGPSEARMDCFNNGDGTARVTYWVSQPGEYAVHILSGDEDIPNSPYMPQIYPDTGEISPDRVRIYGPGVEKSKVSLPVGKPVEFYVDGLAEALPASVYRTLSDAKLESVLAASCYDPTGEKVPLRCVRRPDGTVVYTYTPTTSGMHTLFATIGNLPLKGAPYRVNFAAEVKPDKVRVWGPALKESVQKEPSYFYIDPRDAYPTKESVEAAAENPVSVHITDNFGRPVPVKVSKQSDGTYRADFTPAAGISEVSIVPMLGDVTAAKGPLRVPIRPPFDTGKIKVVGLESTVSLHSQQSFSVYTAESGVPITELSIVIQSTSDPTVTLFGKVHKMNDVFHVSYTPDRLGSFRIYSKIGDELLVEPSVVTVVDGRLVEGEAHMQLDDTEMLAGLPVEHVINMSSNQLNNVTVDQMELTVSSDMLVDATQQCDVRLVHREITTSVDTLDSDHPPESIDISMYSDLEPPTADSVVTDNASQHPLADTTTEDSPINGVMHPLEETYLDNLIVSGIKPFHLRINGTGPPDVYSTDIKPTPAKSKECDDFAVTSNLLMNPLKSESTFGELKQSLPEGSPYSHALDVNSTIGRHPPRPFITEVEKAALVSSSSWPQPSPDQAAAKVTAFGPGLEQALTTQTTFFTIDNRNAPTAPLGVTVTGPSEAEIRCMDNGDGTCDVSYTPPIPGRYVVNVVYNSEAHIQGSPFVIPVYPIDKPGLKTDEVRTFGLGVQPDDGAFFCGVFKASYVKFTVDASAIDRLGEGTVSAILTAPDEERLACQTVNKGDGTYVCSYTPLEEGPHLVEVNYEGVPVPGSPFNVRVVPGCDPTRVKAYGPGLENGPHLVPGERTEFTVDLTGAGQGGLGLAVEGPSEAPIDCRDNRDGTCTVYYTPTEPGAYSVFVRFNDTDVPKSPFYVDVRAKVDPSQVQCYGPGLESGLLRAGWPAYFTVDTKKAGDARLQVRYTPKPGAEMRPAHIQPLGAAAGKDLSQPQHYHKITYTPESEGNCQIEVLYDGKHIPGSPFNVQIRKSCEPERVRVMGPGVEGPVLASMPVSFTVDARDAGMGDLTLGLSDPKGQSVPVRVIPLVVDSESVVTNGAVPSVASLASGDVSDTGLLQCTYEPYLVGPHKIHVMFAGSEVDRSPFIVQSIATGRADLCQIKG</sequence>
<evidence type="ECO:0000256" key="4">
    <source>
        <dbReference type="SAM" id="MobiDB-lite"/>
    </source>
</evidence>
<feature type="repeat" description="Filamin" evidence="3">
    <location>
        <begin position="777"/>
        <end position="872"/>
    </location>
</feature>
<dbReference type="PROSITE" id="PS50021">
    <property type="entry name" value="CH"/>
    <property type="match status" value="1"/>
</dbReference>
<dbReference type="PANTHER" id="PTHR38537">
    <property type="entry name" value="JITTERBUG, ISOFORM N"/>
    <property type="match status" value="1"/>
</dbReference>
<dbReference type="CDD" id="cd21230">
    <property type="entry name" value="CH_FLN_rpt2"/>
    <property type="match status" value="1"/>
</dbReference>
<feature type="region of interest" description="Disordered" evidence="4">
    <location>
        <begin position="965"/>
        <end position="993"/>
    </location>
</feature>
<gene>
    <name evidence="6" type="ORF">PHET_07810</name>
</gene>
<evidence type="ECO:0000313" key="7">
    <source>
        <dbReference type="Proteomes" id="UP000748531"/>
    </source>
</evidence>
<feature type="repeat" description="Filamin" evidence="3">
    <location>
        <begin position="1317"/>
        <end position="1412"/>
    </location>
</feature>
<dbReference type="PANTHER" id="PTHR38537:SF8">
    <property type="entry name" value="FILAMIN-A"/>
    <property type="match status" value="1"/>
</dbReference>
<dbReference type="InterPro" id="IPR013783">
    <property type="entry name" value="Ig-like_fold"/>
</dbReference>
<feature type="repeat" description="Filamin" evidence="3">
    <location>
        <begin position="558"/>
        <end position="670"/>
    </location>
</feature>